<comment type="caution">
    <text evidence="1">The sequence shown here is derived from an EMBL/GenBank/DDBJ whole genome shotgun (WGS) entry which is preliminary data.</text>
</comment>
<organism evidence="1 2">
    <name type="scientific">Patellaria atrata CBS 101060</name>
    <dbReference type="NCBI Taxonomy" id="1346257"/>
    <lineage>
        <taxon>Eukaryota</taxon>
        <taxon>Fungi</taxon>
        <taxon>Dikarya</taxon>
        <taxon>Ascomycota</taxon>
        <taxon>Pezizomycotina</taxon>
        <taxon>Dothideomycetes</taxon>
        <taxon>Dothideomycetes incertae sedis</taxon>
        <taxon>Patellariales</taxon>
        <taxon>Patellariaceae</taxon>
        <taxon>Patellaria</taxon>
    </lineage>
</organism>
<sequence length="135" mass="15312">MPLPSASTAIGDFNKRCLLYSQTCAQLAPPFKFYEARPPSLNQYQRQSFPKLDCIQSSPYARSGVPPTCNFTLPVFQSTELRHLQQKSLLYIIHTSNCRRKLSSPTSLQVLYPTQRTAFQSICQLSRPTHTQAQT</sequence>
<keyword evidence="2" id="KW-1185">Reference proteome</keyword>
<reference evidence="1" key="1">
    <citation type="journal article" date="2020" name="Stud. Mycol.">
        <title>101 Dothideomycetes genomes: a test case for predicting lifestyles and emergence of pathogens.</title>
        <authorList>
            <person name="Haridas S."/>
            <person name="Albert R."/>
            <person name="Binder M."/>
            <person name="Bloem J."/>
            <person name="Labutti K."/>
            <person name="Salamov A."/>
            <person name="Andreopoulos B."/>
            <person name="Baker S."/>
            <person name="Barry K."/>
            <person name="Bills G."/>
            <person name="Bluhm B."/>
            <person name="Cannon C."/>
            <person name="Castanera R."/>
            <person name="Culley D."/>
            <person name="Daum C."/>
            <person name="Ezra D."/>
            <person name="Gonzalez J."/>
            <person name="Henrissat B."/>
            <person name="Kuo A."/>
            <person name="Liang C."/>
            <person name="Lipzen A."/>
            <person name="Lutzoni F."/>
            <person name="Magnuson J."/>
            <person name="Mondo S."/>
            <person name="Nolan M."/>
            <person name="Ohm R."/>
            <person name="Pangilinan J."/>
            <person name="Park H.-J."/>
            <person name="Ramirez L."/>
            <person name="Alfaro M."/>
            <person name="Sun H."/>
            <person name="Tritt A."/>
            <person name="Yoshinaga Y."/>
            <person name="Zwiers L.-H."/>
            <person name="Turgeon B."/>
            <person name="Goodwin S."/>
            <person name="Spatafora J."/>
            <person name="Crous P."/>
            <person name="Grigoriev I."/>
        </authorList>
    </citation>
    <scope>NUCLEOTIDE SEQUENCE</scope>
    <source>
        <strain evidence="1">CBS 101060</strain>
    </source>
</reference>
<dbReference type="Proteomes" id="UP000799429">
    <property type="component" value="Unassembled WGS sequence"/>
</dbReference>
<dbReference type="AlphaFoldDB" id="A0A9P4SAR6"/>
<gene>
    <name evidence="1" type="ORF">M501DRAFT_1003737</name>
</gene>
<evidence type="ECO:0000313" key="1">
    <source>
        <dbReference type="EMBL" id="KAF2839185.1"/>
    </source>
</evidence>
<accession>A0A9P4SAR6</accession>
<protein>
    <submittedName>
        <fullName evidence="1">Uncharacterized protein</fullName>
    </submittedName>
</protein>
<proteinExistence type="predicted"/>
<evidence type="ECO:0000313" key="2">
    <source>
        <dbReference type="Proteomes" id="UP000799429"/>
    </source>
</evidence>
<name>A0A9P4SAR6_9PEZI</name>
<dbReference type="EMBL" id="MU006095">
    <property type="protein sequence ID" value="KAF2839185.1"/>
    <property type="molecule type" value="Genomic_DNA"/>
</dbReference>